<dbReference type="Pfam" id="PF19030">
    <property type="entry name" value="TSP1_ADAMTS"/>
    <property type="match status" value="3"/>
</dbReference>
<dbReference type="PROSITE" id="PS50092">
    <property type="entry name" value="TSP1"/>
    <property type="match status" value="3"/>
</dbReference>
<dbReference type="InterPro" id="IPR045371">
    <property type="entry name" value="ADAMTS_CR_3"/>
</dbReference>
<dbReference type="Pfam" id="PF01562">
    <property type="entry name" value="Pep_M12B_propep"/>
    <property type="match status" value="1"/>
</dbReference>
<dbReference type="InterPro" id="IPR024079">
    <property type="entry name" value="MetalloPept_cat_dom_sf"/>
</dbReference>
<evidence type="ECO:0000256" key="13">
    <source>
        <dbReference type="PIRSR" id="PIRSR613273-1"/>
    </source>
</evidence>
<comment type="subcellular location">
    <subcellularLocation>
        <location evidence="1">Secreted</location>
        <location evidence="1">Extracellular space</location>
        <location evidence="1">Extracellular matrix</location>
    </subcellularLocation>
</comment>
<keyword evidence="9 14" id="KW-0862">Zinc</keyword>
<dbReference type="PROSITE" id="PS51046">
    <property type="entry name" value="GON"/>
    <property type="match status" value="1"/>
</dbReference>
<evidence type="ECO:0000256" key="10">
    <source>
        <dbReference type="ARBA" id="ARBA00023049"/>
    </source>
</evidence>
<feature type="disulfide bond" evidence="15">
    <location>
        <begin position="829"/>
        <end position="860"/>
    </location>
</feature>
<keyword evidence="18" id="KW-1133">Transmembrane helix</keyword>
<dbReference type="GO" id="GO:0006508">
    <property type="term" value="P:proteolysis"/>
    <property type="evidence" value="ECO:0007669"/>
    <property type="project" value="UniProtKB-KW"/>
</dbReference>
<evidence type="ECO:0000256" key="8">
    <source>
        <dbReference type="ARBA" id="ARBA00022801"/>
    </source>
</evidence>
<dbReference type="InterPro" id="IPR001590">
    <property type="entry name" value="Peptidase_M12B"/>
</dbReference>
<feature type="active site" evidence="13 16">
    <location>
        <position position="814"/>
    </location>
</feature>
<evidence type="ECO:0000256" key="16">
    <source>
        <dbReference type="PROSITE-ProRule" id="PRU00276"/>
    </source>
</evidence>
<accession>W8B265</accession>
<sequence>MGMMTVNSNNNNNNNNIDNINNNHGSGVSITPTSLAASLTSQAEASHAASPNHTVQSVANKEALPARMATENVSCQQAAAIANDDWHDASGDITAIAAVAVECERLLAAATAEDEIAYDNNKCVAKCEIGTDEGVESTNAARNTAVSDNYSANETRPYFLPKNTAKGDHNHDTDYSADDLDCGSDVEVLYSNTGMRSPAQLGYTTSFASYDSHVHQLTRNKRRDSHATLKRLRQQQDEQSQQLLRRFSSQQNASSLKLSASNASICSSNTSTCPAYSIGEPLYQSVAFTDYAATDGGAIEALAVEGSTDESVLRYSFKGYPPELYSPRKEFIYTRPLVEKQLVIKKTCEWWFYKNKCRNMSTHWKQNAFLICCVLLFALLLGLIIWCQPGSNSVHSVHSNNSSNNKVAHISNGIANKSVNWLSSTESPPIIDSPDIQTIFINHSFIGDEQWTDDEDIKDDIGDINNSIPDDFTSDFVTPRKVYNSRLSEDDMLYESNRNKSSVTKNYYSAFDETGTFRSKSSQIWDPHPEYIINAFGHELHLVLYQDTSFIPPQTFSVIRILNNRTEEEDEEDEANGHYLGCYYKGVVQGDEQSTVSVSLCNGMTGYIKTSFGSLLIQPVNQTSDADSEVLHKVWRHSRRNARHAVAGDSFDMDLKELEESLFTRLNRKKRNYVDRHVFTMEVLVAVDKTMSEFHGSDLKSYILTLISIVSNIYADASIGNSIYITVANILILRDDRKKATSASAMLKEFCGVVSKQGYHYDTAMLITRDQICRNEGEPCDTLGLAELGTVCKRRSCAIVQDNGLPAAFTIAHELGHVLNMPHDDDDLCKPFNRPGTKNKMHIMSSIMGSDIHPWSWSDCSRNYVSEFLEKEDKSCLEDTPTFYIKNFNTKLPGEIYSLNHQCQLIHGNQSRYCRIDEECKRLWCKTDSSRSDCRSSNLPWADGTPCNNDRFWCQKGECVPREGKSLQVVQGGWGAWSAFTPCSLTCGGGVQESQRECNNPLPKNGGKYCSGSRKKYRSCNTHACPPGTLDSREQQCYEMNGRNFSSKGIARSAKWIPKYGLSSSEKCKLFCRLEDNSAYFKLADKVKDGTTCSLDSFDKCVNGICRPAGCDHELNSLAKIDRCGVCEGHNETCQEHTGNFYVSDLFKTKSELYYYYVTTIPKGASNIVITQPGYHSENYIALRDDEGNYILNGKNVITSFRNVRFYAGLTFEYNGAENVVERVNTTLSRKLKRDLIVEIISISKSTPKDNDSLLLSYTYTMDNPIYQLPEIEVEIYNWEMQPWSTCDALCHGSSHRMPVCVSTTKALKVAPQLCDELAKPPTEYRQCNTDCVLSLNVANISECSASCGMLGTREKTYYCIQTFPHISRSNIVDLSYCLSKFEFSPHESCREGCWDYTEWSPCSKSCGTGTQTRGVACILNGTRVADSFCDQRKRESFRDTLKACKTDPCYSYDDNLVTARSFANYWVADDWGECNDNCEKNRTVTCRNPLGYGCPMERRPLTKRKCCNIKYVSNWSNCSVECGNGVRQKEIHCARVYKPEIKGAPRRRVIIDAYHCRHLRKPTPKRMHKPCKISCKWSTSDWTQCPADCHEEYQSRSVYCESVLGNPIAYRYCDPLKKPTTKKICNNCVRKESKIVTPCNCEGFRRRRTICHDSTGRRIACPTKERLIKEKCPPPPRECMPKSCEDLRRLHRYYQDREYTIYVRSRARKVYCHNMSTAPTEYISVNHLENYSIYYDYKTTDPDKCPPVSRMHEFRDNSTSSGRTHFRKLRIRLPDLRVIENDFTFAEILGNPQLYGSAGDCYNRNKECPQGDFSINLENTGFRIRTGTRWDTFGHSVVMKVSNPFDTSTASRRAFCGGYCGRCQISSTGLYLDV</sequence>
<name>W8B265_CERCA</name>
<evidence type="ECO:0000256" key="3">
    <source>
        <dbReference type="ARBA" id="ARBA00022530"/>
    </source>
</evidence>
<keyword evidence="8" id="KW-0378">Hydrolase</keyword>
<dbReference type="InterPro" id="IPR013273">
    <property type="entry name" value="ADAMTS/ADAMTS-like"/>
</dbReference>
<dbReference type="SMART" id="SM00209">
    <property type="entry name" value="TSP1"/>
    <property type="match status" value="6"/>
</dbReference>
<evidence type="ECO:0000256" key="15">
    <source>
        <dbReference type="PIRSR" id="PIRSR613273-3"/>
    </source>
</evidence>
<evidence type="ECO:0000256" key="9">
    <source>
        <dbReference type="ARBA" id="ARBA00022833"/>
    </source>
</evidence>
<evidence type="ECO:0000313" key="21">
    <source>
        <dbReference type="EMBL" id="JAB95230.1"/>
    </source>
</evidence>
<dbReference type="GO" id="GO:0007229">
    <property type="term" value="P:integrin-mediated signaling pathway"/>
    <property type="evidence" value="ECO:0007669"/>
    <property type="project" value="UniProtKB-KW"/>
</dbReference>
<evidence type="ECO:0000256" key="1">
    <source>
        <dbReference type="ARBA" id="ARBA00004498"/>
    </source>
</evidence>
<dbReference type="Pfam" id="PF08685">
    <property type="entry name" value="GON"/>
    <property type="match status" value="1"/>
</dbReference>
<keyword evidence="14" id="KW-0106">Calcium</keyword>
<dbReference type="OrthoDB" id="5855429at2759"/>
<evidence type="ECO:0000256" key="6">
    <source>
        <dbReference type="ARBA" id="ARBA00022729"/>
    </source>
</evidence>
<keyword evidence="4" id="KW-0645">Protease</keyword>
<dbReference type="InterPro" id="IPR010294">
    <property type="entry name" value="ADAMTS_spacer1"/>
</dbReference>
<dbReference type="Pfam" id="PF19236">
    <property type="entry name" value="ADAMTS_CR_3"/>
    <property type="match status" value="1"/>
</dbReference>
<feature type="binding site" evidence="14 16">
    <location>
        <position position="817"/>
    </location>
    <ligand>
        <name>Zn(2+)</name>
        <dbReference type="ChEBI" id="CHEBI:29105"/>
        <note>catalytic</note>
    </ligand>
</feature>
<dbReference type="GO" id="GO:0004222">
    <property type="term" value="F:metalloendopeptidase activity"/>
    <property type="evidence" value="ECO:0007669"/>
    <property type="project" value="InterPro"/>
</dbReference>
<dbReference type="Pfam" id="PF05986">
    <property type="entry name" value="ADAMTS_spacer1"/>
    <property type="match status" value="1"/>
</dbReference>
<dbReference type="GO" id="GO:0030198">
    <property type="term" value="P:extracellular matrix organization"/>
    <property type="evidence" value="ECO:0007669"/>
    <property type="project" value="InterPro"/>
</dbReference>
<feature type="binding site" evidence="14">
    <location>
        <position position="682"/>
    </location>
    <ligand>
        <name>Ca(2+)</name>
        <dbReference type="ChEBI" id="CHEBI:29108"/>
        <label>2</label>
    </ligand>
</feature>
<feature type="region of interest" description="Disordered" evidence="17">
    <location>
        <begin position="1"/>
        <end position="25"/>
    </location>
</feature>
<feature type="disulfide bond" evidence="15">
    <location>
        <begin position="947"/>
        <end position="959"/>
    </location>
</feature>
<evidence type="ECO:0000256" key="14">
    <source>
        <dbReference type="PIRSR" id="PIRSR613273-2"/>
    </source>
</evidence>
<keyword evidence="11 15" id="KW-1015">Disulfide bond</keyword>
<dbReference type="Pfam" id="PF13688">
    <property type="entry name" value="Reprolysin_5"/>
    <property type="match status" value="1"/>
</dbReference>
<dbReference type="SUPFAM" id="SSF82895">
    <property type="entry name" value="TSP-1 type 1 repeat"/>
    <property type="match status" value="5"/>
</dbReference>
<dbReference type="InterPro" id="IPR012314">
    <property type="entry name" value="Pept_M12B_GON-ADAMTSs"/>
</dbReference>
<dbReference type="InterPro" id="IPR041645">
    <property type="entry name" value="ADAMTS_CR_2"/>
</dbReference>
<feature type="binding site" evidence="14">
    <location>
        <position position="682"/>
    </location>
    <ligand>
        <name>Ca(2+)</name>
        <dbReference type="ChEBI" id="CHEBI:29108"/>
        <label>1</label>
    </ligand>
</feature>
<dbReference type="Gene3D" id="3.40.390.10">
    <property type="entry name" value="Collagenase (Catalytic Domain)"/>
    <property type="match status" value="1"/>
</dbReference>
<evidence type="ECO:0000259" key="20">
    <source>
        <dbReference type="PROSITE" id="PS51046"/>
    </source>
</evidence>
<dbReference type="EMBL" id="GAMC01011325">
    <property type="protein sequence ID" value="JAB95230.1"/>
    <property type="molecule type" value="mRNA"/>
</dbReference>
<evidence type="ECO:0000256" key="12">
    <source>
        <dbReference type="ARBA" id="ARBA00023180"/>
    </source>
</evidence>
<feature type="binding site" evidence="14">
    <location>
        <position position="876"/>
    </location>
    <ligand>
        <name>Ca(2+)</name>
        <dbReference type="ChEBI" id="CHEBI:29108"/>
        <label>1</label>
    </ligand>
</feature>
<organism evidence="21">
    <name type="scientific">Ceratitis capitata</name>
    <name type="common">Mediterranean fruit fly</name>
    <name type="synonym">Tephritis capitata</name>
    <dbReference type="NCBI Taxonomy" id="7213"/>
    <lineage>
        <taxon>Eukaryota</taxon>
        <taxon>Metazoa</taxon>
        <taxon>Ecdysozoa</taxon>
        <taxon>Arthropoda</taxon>
        <taxon>Hexapoda</taxon>
        <taxon>Insecta</taxon>
        <taxon>Pterygota</taxon>
        <taxon>Neoptera</taxon>
        <taxon>Endopterygota</taxon>
        <taxon>Diptera</taxon>
        <taxon>Brachycera</taxon>
        <taxon>Muscomorpha</taxon>
        <taxon>Tephritoidea</taxon>
        <taxon>Tephritidae</taxon>
        <taxon>Ceratitis</taxon>
        <taxon>Ceratitis</taxon>
    </lineage>
</organism>
<evidence type="ECO:0000256" key="2">
    <source>
        <dbReference type="ARBA" id="ARBA00022525"/>
    </source>
</evidence>
<comment type="caution">
    <text evidence="16">Lacks conserved residue(s) required for the propagation of feature annotation.</text>
</comment>
<dbReference type="SUPFAM" id="SSF55486">
    <property type="entry name" value="Metalloproteases ('zincins'), catalytic domain"/>
    <property type="match status" value="1"/>
</dbReference>
<feature type="disulfide bond" evidence="15">
    <location>
        <begin position="792"/>
        <end position="876"/>
    </location>
</feature>
<feature type="domain" description="GON" evidence="20">
    <location>
        <begin position="1681"/>
        <end position="1875"/>
    </location>
</feature>
<keyword evidence="12" id="KW-0325">Glycoprotein</keyword>
<evidence type="ECO:0000256" key="17">
    <source>
        <dbReference type="SAM" id="MobiDB-lite"/>
    </source>
</evidence>
<keyword evidence="21" id="KW-0401">Integrin</keyword>
<dbReference type="FunFam" id="2.20.100.10:FF:000006">
    <property type="entry name" value="A disintegrin and metalloproteinase with thrombospondin motifs 1"/>
    <property type="match status" value="1"/>
</dbReference>
<evidence type="ECO:0000256" key="4">
    <source>
        <dbReference type="ARBA" id="ARBA00022670"/>
    </source>
</evidence>
<dbReference type="GO" id="GO:0031012">
    <property type="term" value="C:extracellular matrix"/>
    <property type="evidence" value="ECO:0007669"/>
    <property type="project" value="TreeGrafter"/>
</dbReference>
<dbReference type="Pfam" id="PF00090">
    <property type="entry name" value="TSP_1"/>
    <property type="match status" value="1"/>
</dbReference>
<reference evidence="21" key="2">
    <citation type="journal article" date="2014" name="BMC Genomics">
        <title>A genomic perspective to assessing quality of mass-reared SIT flies used in Mediterranean fruit fly (Ceratitis capitata) eradication in California.</title>
        <authorList>
            <person name="Calla B."/>
            <person name="Hall B."/>
            <person name="Hou S."/>
            <person name="Geib S.M."/>
        </authorList>
    </citation>
    <scope>NUCLEOTIDE SEQUENCE</scope>
</reference>
<keyword evidence="10" id="KW-0482">Metalloprotease</keyword>
<dbReference type="InterPro" id="IPR002870">
    <property type="entry name" value="Peptidase_M12B_N"/>
</dbReference>
<proteinExistence type="evidence at transcript level"/>
<feature type="binding site" evidence="14">
    <location>
        <position position="762"/>
    </location>
    <ligand>
        <name>Ca(2+)</name>
        <dbReference type="ChEBI" id="CHEBI:29108"/>
        <label>1</label>
    </ligand>
</feature>
<feature type="disulfide bond" evidence="15">
    <location>
        <begin position="914"/>
        <end position="934"/>
    </location>
</feature>
<keyword evidence="2" id="KW-0964">Secreted</keyword>
<keyword evidence="18" id="KW-0812">Transmembrane</keyword>
<feature type="disulfide bond" evidence="15">
    <location>
        <begin position="773"/>
        <end position="780"/>
    </location>
</feature>
<comment type="cofactor">
    <cofactor evidence="14">
        <name>Zn(2+)</name>
        <dbReference type="ChEBI" id="CHEBI:29105"/>
    </cofactor>
    <text evidence="14">Binds 1 zinc ion per subunit.</text>
</comment>
<feature type="compositionally biased region" description="Low complexity" evidence="17">
    <location>
        <begin position="7"/>
        <end position="23"/>
    </location>
</feature>
<evidence type="ECO:0000256" key="18">
    <source>
        <dbReference type="SAM" id="Phobius"/>
    </source>
</evidence>
<dbReference type="Gene3D" id="2.20.100.10">
    <property type="entry name" value="Thrombospondin type-1 (TSP1) repeat"/>
    <property type="match status" value="2"/>
</dbReference>
<evidence type="ECO:0000259" key="19">
    <source>
        <dbReference type="PROSITE" id="PS50215"/>
    </source>
</evidence>
<feature type="disulfide bond" evidence="15">
    <location>
        <begin position="983"/>
        <end position="1020"/>
    </location>
</feature>
<evidence type="ECO:0000256" key="11">
    <source>
        <dbReference type="ARBA" id="ARBA00023157"/>
    </source>
</evidence>
<dbReference type="Gene3D" id="3.40.1620.60">
    <property type="match status" value="1"/>
</dbReference>
<dbReference type="PRINTS" id="PR01857">
    <property type="entry name" value="ADAMTSFAMILY"/>
</dbReference>
<keyword evidence="3" id="KW-0272">Extracellular matrix</keyword>
<feature type="disulfide bond" evidence="15">
    <location>
        <begin position="903"/>
        <end position="925"/>
    </location>
</feature>
<keyword evidence="6" id="KW-0732">Signal</keyword>
<dbReference type="InterPro" id="IPR050439">
    <property type="entry name" value="ADAMTS_ADAMTS-like"/>
</dbReference>
<feature type="disulfide bond" evidence="15">
    <location>
        <begin position="920"/>
        <end position="954"/>
    </location>
</feature>
<dbReference type="PANTHER" id="PTHR13723:SF278">
    <property type="entry name" value="ADAM METALLOPEPTIDASE WITH THROMBOSPONDIN TYPE 1 MOTIF A, ISOFORM B"/>
    <property type="match status" value="1"/>
</dbReference>
<protein>
    <submittedName>
        <fullName evidence="21">A disintegrin and metalloproteinase with thrombospondin motifs 9</fullName>
    </submittedName>
</protein>
<feature type="disulfide bond" evidence="15">
    <location>
        <begin position="998"/>
        <end position="1010"/>
    </location>
</feature>
<feature type="domain" description="Peptidase M12B" evidence="19">
    <location>
        <begin position="679"/>
        <end position="881"/>
    </location>
</feature>
<dbReference type="PROSITE" id="PS50215">
    <property type="entry name" value="ADAM_MEPRO"/>
    <property type="match status" value="1"/>
</dbReference>
<reference evidence="21" key="1">
    <citation type="submission" date="2013-07" db="EMBL/GenBank/DDBJ databases">
        <authorList>
            <person name="Geib S."/>
        </authorList>
    </citation>
    <scope>NUCLEOTIDE SEQUENCE</scope>
</reference>
<feature type="binding site" evidence="14 16">
    <location>
        <position position="823"/>
    </location>
    <ligand>
        <name>Zn(2+)</name>
        <dbReference type="ChEBI" id="CHEBI:29105"/>
        <note>catalytic</note>
    </ligand>
</feature>
<feature type="transmembrane region" description="Helical" evidence="18">
    <location>
        <begin position="368"/>
        <end position="386"/>
    </location>
</feature>
<dbReference type="InterPro" id="IPR036383">
    <property type="entry name" value="TSP1_rpt_sf"/>
</dbReference>
<dbReference type="PANTHER" id="PTHR13723">
    <property type="entry name" value="ADAMTS A DISINTEGRIN AND METALLOPROTEASE WITH THROMBOSPONDIN MOTIFS PROTEASE"/>
    <property type="match status" value="1"/>
</dbReference>
<gene>
    <name evidence="21" type="primary">ATS9</name>
</gene>
<keyword evidence="5 14" id="KW-0479">Metal-binding</keyword>
<dbReference type="Pfam" id="PF17771">
    <property type="entry name" value="ADAMTS_CR_2"/>
    <property type="match status" value="1"/>
</dbReference>
<feature type="disulfide bond" evidence="15">
    <location>
        <begin position="987"/>
        <end position="1025"/>
    </location>
</feature>
<dbReference type="CDD" id="cd04273">
    <property type="entry name" value="ZnMc_ADAMTS_like"/>
    <property type="match status" value="1"/>
</dbReference>
<keyword evidence="7" id="KW-0677">Repeat</keyword>
<feature type="disulfide bond" evidence="15">
    <location>
        <begin position="751"/>
        <end position="797"/>
    </location>
</feature>
<feature type="binding site" evidence="14">
    <location>
        <position position="879"/>
    </location>
    <ligand>
        <name>Ca(2+)</name>
        <dbReference type="ChEBI" id="CHEBI:29108"/>
        <label>2</label>
    </ligand>
</feature>
<keyword evidence="18" id="KW-0472">Membrane</keyword>
<feature type="binding site" evidence="14">
    <location>
        <position position="879"/>
    </location>
    <ligand>
        <name>Ca(2+)</name>
        <dbReference type="ChEBI" id="CHEBI:29108"/>
        <label>1</label>
    </ligand>
</feature>
<dbReference type="Gene3D" id="2.60.120.830">
    <property type="match status" value="1"/>
</dbReference>
<feature type="binding site" evidence="14 16">
    <location>
        <position position="813"/>
    </location>
    <ligand>
        <name>Zn(2+)</name>
        <dbReference type="ChEBI" id="CHEBI:29105"/>
        <note>catalytic</note>
    </ligand>
</feature>
<dbReference type="InterPro" id="IPR000884">
    <property type="entry name" value="TSP1_rpt"/>
</dbReference>
<evidence type="ECO:0000256" key="5">
    <source>
        <dbReference type="ARBA" id="ARBA00022723"/>
    </source>
</evidence>
<dbReference type="GO" id="GO:0008270">
    <property type="term" value="F:zinc ion binding"/>
    <property type="evidence" value="ECO:0007669"/>
    <property type="project" value="InterPro"/>
</dbReference>
<evidence type="ECO:0000256" key="7">
    <source>
        <dbReference type="ARBA" id="ARBA00022737"/>
    </source>
</evidence>